<gene>
    <name evidence="1" type="ORF">FPOA_04508</name>
</gene>
<protein>
    <submittedName>
        <fullName evidence="1">Uncharacterized protein</fullName>
    </submittedName>
</protein>
<sequence length="180" mass="20966">MPPRALPRAVILRHPEFADLFSQSRLRWPGLTEEQTTIVMNYLEEDVYRPERPIVASTSHRQRQELHDAIILHYQGLLHRLPGLRGFCRMEIVNAAVTMPLLTFLWCVNSYVEWVEINNHWFGPILYHRIRMEEPYAVPADIQEFQSIEFLRHYSLVVAVAGILCLAFDDNSHDAGESLD</sequence>
<dbReference type="Proteomes" id="UP000091967">
    <property type="component" value="Unassembled WGS sequence"/>
</dbReference>
<reference evidence="1 2" key="1">
    <citation type="submission" date="2016-06" db="EMBL/GenBank/DDBJ databases">
        <title>Living apart together: crosstalk between the core and supernumerary genomes in a fungal plant pathogen.</title>
        <authorList>
            <person name="Vanheule A."/>
            <person name="Audenaert K."/>
            <person name="Warris S."/>
            <person name="Van De Geest H."/>
            <person name="Schijlen E."/>
            <person name="Hofte M."/>
            <person name="De Saeger S."/>
            <person name="Haesaert G."/>
            <person name="Waalwijk C."/>
            <person name="Van Der Lee T."/>
        </authorList>
    </citation>
    <scope>NUCLEOTIDE SEQUENCE [LARGE SCALE GENOMIC DNA]</scope>
    <source>
        <strain evidence="1 2">2516</strain>
    </source>
</reference>
<evidence type="ECO:0000313" key="2">
    <source>
        <dbReference type="Proteomes" id="UP000091967"/>
    </source>
</evidence>
<comment type="caution">
    <text evidence="1">The sequence shown here is derived from an EMBL/GenBank/DDBJ whole genome shotgun (WGS) entry which is preliminary data.</text>
</comment>
<proteinExistence type="predicted"/>
<dbReference type="OMA" id="CAIEIVH"/>
<evidence type="ECO:0000313" key="1">
    <source>
        <dbReference type="EMBL" id="OBS23960.1"/>
    </source>
</evidence>
<name>A0A1B8AU16_FUSPO</name>
<organism evidence="1 2">
    <name type="scientific">Fusarium poae</name>
    <dbReference type="NCBI Taxonomy" id="36050"/>
    <lineage>
        <taxon>Eukaryota</taxon>
        <taxon>Fungi</taxon>
        <taxon>Dikarya</taxon>
        <taxon>Ascomycota</taxon>
        <taxon>Pezizomycotina</taxon>
        <taxon>Sordariomycetes</taxon>
        <taxon>Hypocreomycetidae</taxon>
        <taxon>Hypocreales</taxon>
        <taxon>Nectriaceae</taxon>
        <taxon>Fusarium</taxon>
    </lineage>
</organism>
<dbReference type="AlphaFoldDB" id="A0A1B8AU16"/>
<accession>A0A1B8AU16</accession>
<keyword evidence="2" id="KW-1185">Reference proteome</keyword>
<dbReference type="EMBL" id="LYXU01000002">
    <property type="protein sequence ID" value="OBS23960.1"/>
    <property type="molecule type" value="Genomic_DNA"/>
</dbReference>